<name>A0A915EH66_9BILA</name>
<protein>
    <recommendedName>
        <fullName evidence="3">Lipocalin domain-containing protein</fullName>
    </recommendedName>
</protein>
<dbReference type="InterPro" id="IPR047202">
    <property type="entry name" value="Lipocalin_Blc-like_dom"/>
</dbReference>
<feature type="compositionally biased region" description="Polar residues" evidence="1">
    <location>
        <begin position="46"/>
        <end position="59"/>
    </location>
</feature>
<organism evidence="4 5">
    <name type="scientific">Ditylenchus dipsaci</name>
    <dbReference type="NCBI Taxonomy" id="166011"/>
    <lineage>
        <taxon>Eukaryota</taxon>
        <taxon>Metazoa</taxon>
        <taxon>Ecdysozoa</taxon>
        <taxon>Nematoda</taxon>
        <taxon>Chromadorea</taxon>
        <taxon>Rhabditida</taxon>
        <taxon>Tylenchina</taxon>
        <taxon>Tylenchomorpha</taxon>
        <taxon>Sphaerularioidea</taxon>
        <taxon>Anguinidae</taxon>
        <taxon>Anguininae</taxon>
        <taxon>Ditylenchus</taxon>
    </lineage>
</organism>
<dbReference type="InterPro" id="IPR012674">
    <property type="entry name" value="Calycin"/>
</dbReference>
<feature type="domain" description="Lipocalin" evidence="3">
    <location>
        <begin position="244"/>
        <end position="379"/>
    </location>
</feature>
<proteinExistence type="predicted"/>
<dbReference type="PANTHER" id="PTHR37437">
    <property type="entry name" value="LIPOCALIN-RELATED PROTEIN-RELATED"/>
    <property type="match status" value="1"/>
</dbReference>
<dbReference type="FunFam" id="2.40.128.20:FF:000019">
    <property type="entry name" value="LiPocalin-Related protein"/>
    <property type="match status" value="1"/>
</dbReference>
<dbReference type="PANTHER" id="PTHR37437:SF7">
    <property type="entry name" value="LIPOCALIN-RELATED PROTEIN"/>
    <property type="match status" value="1"/>
</dbReference>
<keyword evidence="4" id="KW-1185">Reference proteome</keyword>
<evidence type="ECO:0000259" key="3">
    <source>
        <dbReference type="Pfam" id="PF24976"/>
    </source>
</evidence>
<keyword evidence="2" id="KW-0732">Signal</keyword>
<dbReference type="AlphaFoldDB" id="A0A915EH66"/>
<dbReference type="InterPro" id="IPR056868">
    <property type="entry name" value="Lipocalin_dom_nem"/>
</dbReference>
<dbReference type="CDD" id="cd19438">
    <property type="entry name" value="lipocalin_Blc-like"/>
    <property type="match status" value="1"/>
</dbReference>
<feature type="chain" id="PRO_5037732468" description="Lipocalin domain-containing protein" evidence="2">
    <location>
        <begin position="25"/>
        <end position="523"/>
    </location>
</feature>
<feature type="region of interest" description="Disordered" evidence="1">
    <location>
        <begin position="28"/>
        <end position="75"/>
    </location>
</feature>
<reference evidence="5" key="1">
    <citation type="submission" date="2022-11" db="UniProtKB">
        <authorList>
            <consortium name="WormBaseParasite"/>
        </authorList>
    </citation>
    <scope>IDENTIFICATION</scope>
</reference>
<evidence type="ECO:0000256" key="1">
    <source>
        <dbReference type="SAM" id="MobiDB-lite"/>
    </source>
</evidence>
<accession>A0A915EH66</accession>
<dbReference type="Proteomes" id="UP000887574">
    <property type="component" value="Unplaced"/>
</dbReference>
<dbReference type="Pfam" id="PF24976">
    <property type="entry name" value="Lipocalin_10"/>
    <property type="match status" value="2"/>
</dbReference>
<dbReference type="SUPFAM" id="SSF50814">
    <property type="entry name" value="Lipocalins"/>
    <property type="match status" value="2"/>
</dbReference>
<feature type="domain" description="Lipocalin" evidence="3">
    <location>
        <begin position="387"/>
        <end position="514"/>
    </location>
</feature>
<evidence type="ECO:0000313" key="4">
    <source>
        <dbReference type="Proteomes" id="UP000887574"/>
    </source>
</evidence>
<sequence>MANRLWFDLPLGLVLLVLVTSCSAKLDFAKSPSSSEPHIRVPRQQDPLTVSSDPSSQQKAVREGPRQITTGTDNGLKMAEGAPLFQSFNNPPTMTPKEKEDIGKATNVANSILEKLGLSMDGRDVRRQQAGLPSTLYQTDDLNAIVNEASQNRIDLQGITSGQIPGLAPIPVPGFAGPQDIPTVPGVNTIPGLSNFNYVVGQLIPQMIPPTNTLLGSSISRLLPKDTTKNLAKNVFRAVHPAAENVEVARMMGRWFQVINSPHVIREACTVTHFGALTNSTYSATFTILKFYREGNPNGPPRFSLGYGFKAGDTGQFLLHSSNSPDAEPFWVIKLGPLNEYNQYDYAVVSNWVRFPVFVIARDPERFRNVHMKSVLEFLEANIGALTNSTYSATFTILKFYREGNPNGPPRFSLGYGFKAGDTGQFLLHSSNSPDAEPFWVIKLGPLNEYNQYDYAVVSNWVRFPVFVIARDPERFRNVHMKSVLEFLEANNYINVMTKAFNMISPVDYSQCQYTPTFSGAGK</sequence>
<dbReference type="Gene3D" id="2.40.128.20">
    <property type="match status" value="1"/>
</dbReference>
<feature type="signal peptide" evidence="2">
    <location>
        <begin position="1"/>
        <end position="24"/>
    </location>
</feature>
<dbReference type="WBParaSite" id="jg6295">
    <property type="protein sequence ID" value="jg6295"/>
    <property type="gene ID" value="jg6295"/>
</dbReference>
<evidence type="ECO:0000313" key="5">
    <source>
        <dbReference type="WBParaSite" id="jg6295"/>
    </source>
</evidence>
<dbReference type="PROSITE" id="PS51257">
    <property type="entry name" value="PROKAR_LIPOPROTEIN"/>
    <property type="match status" value="1"/>
</dbReference>
<evidence type="ECO:0000256" key="2">
    <source>
        <dbReference type="SAM" id="SignalP"/>
    </source>
</evidence>